<feature type="chain" id="PRO_5011655043" evidence="2">
    <location>
        <begin position="22"/>
        <end position="320"/>
    </location>
</feature>
<keyword evidence="4" id="KW-1185">Reference proteome</keyword>
<dbReference type="CDD" id="cd07012">
    <property type="entry name" value="PBP2_Bug_TTT"/>
    <property type="match status" value="1"/>
</dbReference>
<evidence type="ECO:0000256" key="2">
    <source>
        <dbReference type="SAM" id="SignalP"/>
    </source>
</evidence>
<protein>
    <submittedName>
        <fullName evidence="3">Tripartite-type tricarboxylate transporter, receptor component TctC</fullName>
    </submittedName>
</protein>
<proteinExistence type="inferred from homology"/>
<evidence type="ECO:0000256" key="1">
    <source>
        <dbReference type="ARBA" id="ARBA00006987"/>
    </source>
</evidence>
<keyword evidence="3" id="KW-0675">Receptor</keyword>
<dbReference type="EMBL" id="FNAV01000031">
    <property type="protein sequence ID" value="SDF58238.1"/>
    <property type="molecule type" value="Genomic_DNA"/>
</dbReference>
<dbReference type="Gene3D" id="3.40.190.150">
    <property type="entry name" value="Bordetella uptake gene, domain 1"/>
    <property type="match status" value="1"/>
</dbReference>
<keyword evidence="2" id="KW-0732">Signal</keyword>
<gene>
    <name evidence="3" type="ORF">SAMN04488105_13123</name>
</gene>
<feature type="signal peptide" evidence="2">
    <location>
        <begin position="1"/>
        <end position="21"/>
    </location>
</feature>
<dbReference type="PANTHER" id="PTHR42928">
    <property type="entry name" value="TRICARBOXYLATE-BINDING PROTEIN"/>
    <property type="match status" value="1"/>
</dbReference>
<dbReference type="Pfam" id="PF03401">
    <property type="entry name" value="TctC"/>
    <property type="match status" value="1"/>
</dbReference>
<reference evidence="4" key="1">
    <citation type="submission" date="2016-10" db="EMBL/GenBank/DDBJ databases">
        <authorList>
            <person name="Varghese N."/>
            <person name="Submissions S."/>
        </authorList>
    </citation>
    <scope>NUCLEOTIDE SEQUENCE [LARGE SCALE GENOMIC DNA]</scope>
    <source>
        <strain evidence="4">DSM 10146</strain>
    </source>
</reference>
<dbReference type="InterPro" id="IPR005064">
    <property type="entry name" value="BUG"/>
</dbReference>
<evidence type="ECO:0000313" key="4">
    <source>
        <dbReference type="Proteomes" id="UP000198994"/>
    </source>
</evidence>
<dbReference type="PANTHER" id="PTHR42928:SF5">
    <property type="entry name" value="BLR1237 PROTEIN"/>
    <property type="match status" value="1"/>
</dbReference>
<organism evidence="3 4">
    <name type="scientific">Salipiger thiooxidans</name>
    <dbReference type="NCBI Taxonomy" id="282683"/>
    <lineage>
        <taxon>Bacteria</taxon>
        <taxon>Pseudomonadati</taxon>
        <taxon>Pseudomonadota</taxon>
        <taxon>Alphaproteobacteria</taxon>
        <taxon>Rhodobacterales</taxon>
        <taxon>Roseobacteraceae</taxon>
        <taxon>Salipiger</taxon>
    </lineage>
</organism>
<dbReference type="STRING" id="282683.SAMN04488105_13123"/>
<dbReference type="SUPFAM" id="SSF53850">
    <property type="entry name" value="Periplasmic binding protein-like II"/>
    <property type="match status" value="1"/>
</dbReference>
<dbReference type="InterPro" id="IPR042100">
    <property type="entry name" value="Bug_dom1"/>
</dbReference>
<evidence type="ECO:0000313" key="3">
    <source>
        <dbReference type="EMBL" id="SDF58238.1"/>
    </source>
</evidence>
<dbReference type="PIRSF" id="PIRSF017082">
    <property type="entry name" value="YflP"/>
    <property type="match status" value="1"/>
</dbReference>
<dbReference type="Proteomes" id="UP000198994">
    <property type="component" value="Unassembled WGS sequence"/>
</dbReference>
<dbReference type="RefSeq" id="WP_242661874.1">
    <property type="nucleotide sequence ID" value="NZ_FNAV01000031.1"/>
</dbReference>
<name>A0A1G7M8U9_9RHOB</name>
<comment type="similarity">
    <text evidence="1">Belongs to the UPF0065 (bug) family.</text>
</comment>
<accession>A0A1G7M8U9</accession>
<dbReference type="Gene3D" id="3.40.190.10">
    <property type="entry name" value="Periplasmic binding protein-like II"/>
    <property type="match status" value="1"/>
</dbReference>
<sequence>MIKSFLRVLAASAALAAPALAQDFPNQPVRVVVPYNAGGTVDYVGRVTAAEMGKLMGENFVVENRPGASASIGNQFVANAAPDGYTLLMTSVTSNAITTGLTPETAGYALKDDFTPVGAVGRVPLMLVAANNVPADTIEELIEYAKAEDLPLTYASSGIGSTEHLGAMVFADAAGLELEHIPYTGGAPAMADLVAGRVSLMVATVSTALPQVEANAIKPMVVAMPDRIDMLPDVPSASDAGLDGFNVASVYGLLAPVGIDEAALTALRAALQETVAGEAFVTQMGDRGIVPSTDAPEDAATIYEAEIDTWAERILAVDFD</sequence>
<dbReference type="AlphaFoldDB" id="A0A1G7M8U9"/>